<sequence length="379" mass="44092">MIQYQHALTSEGVITHIGTITREVRSTQQYRCVGCGAEMTAVLGNIKAHHFRHSGETCSWESYLHKLGKQIIKQRFDGSPTFNVKFYSHNSCPHLAQCGIRRHHVWKRCTPGTPIELRTVNLKESYDTCQLEVTYRSFRADLMLTHSKYPERPPTFLEIAVTHQCDQNKINSGIRIIELDVQTELDLIQEITENVGNLVPQKINTYPTKYVSAIRFYNFKRTYQPTYALDRFSLFVDDEGEYGAELRHEVGSCHEAQFAHQDDSYLEVMLPTEFNQQKKLGSLGIALSIQEGFHIKNCHWCSLYNHCKIIVDRMKVVDPSSGKYRVVEKRVFNKSIPESEIDRWLLARNCDKFHPSVREAQQKINLFQNFPYIKWKKGR</sequence>
<name>A0A1I3VK43_9SPHI</name>
<keyword evidence="2" id="KW-1185">Reference proteome</keyword>
<evidence type="ECO:0008006" key="3">
    <source>
        <dbReference type="Google" id="ProtNLM"/>
    </source>
</evidence>
<reference evidence="1 2" key="1">
    <citation type="submission" date="2016-10" db="EMBL/GenBank/DDBJ databases">
        <authorList>
            <person name="de Groot N.N."/>
        </authorList>
    </citation>
    <scope>NUCLEOTIDE SEQUENCE [LARGE SCALE GENOMIC DNA]</scope>
    <source>
        <strain evidence="1 2">RK1</strain>
    </source>
</reference>
<evidence type="ECO:0000313" key="1">
    <source>
        <dbReference type="EMBL" id="SFJ94501.1"/>
    </source>
</evidence>
<dbReference type="STRING" id="1477437.SAMN05444682_1174"/>
<evidence type="ECO:0000313" key="2">
    <source>
        <dbReference type="Proteomes" id="UP000198670"/>
    </source>
</evidence>
<dbReference type="Proteomes" id="UP000198670">
    <property type="component" value="Unassembled WGS sequence"/>
</dbReference>
<dbReference type="AlphaFoldDB" id="A0A1I3VK43"/>
<protein>
    <recommendedName>
        <fullName evidence="3">Competence protein CoiA-like family protein</fullName>
    </recommendedName>
</protein>
<dbReference type="EMBL" id="FOQO01000017">
    <property type="protein sequence ID" value="SFJ94501.1"/>
    <property type="molecule type" value="Genomic_DNA"/>
</dbReference>
<accession>A0A1I3VK43</accession>
<proteinExistence type="predicted"/>
<gene>
    <name evidence="1" type="ORF">SAMN05444682_1174</name>
</gene>
<organism evidence="1 2">
    <name type="scientific">Parapedobacter indicus</name>
    <dbReference type="NCBI Taxonomy" id="1477437"/>
    <lineage>
        <taxon>Bacteria</taxon>
        <taxon>Pseudomonadati</taxon>
        <taxon>Bacteroidota</taxon>
        <taxon>Sphingobacteriia</taxon>
        <taxon>Sphingobacteriales</taxon>
        <taxon>Sphingobacteriaceae</taxon>
        <taxon>Parapedobacter</taxon>
    </lineage>
</organism>